<organism evidence="2 3">
    <name type="scientific">Melipona bicolor</name>
    <dbReference type="NCBI Taxonomy" id="60889"/>
    <lineage>
        <taxon>Eukaryota</taxon>
        <taxon>Metazoa</taxon>
        <taxon>Ecdysozoa</taxon>
        <taxon>Arthropoda</taxon>
        <taxon>Hexapoda</taxon>
        <taxon>Insecta</taxon>
        <taxon>Pterygota</taxon>
        <taxon>Neoptera</taxon>
        <taxon>Endopterygota</taxon>
        <taxon>Hymenoptera</taxon>
        <taxon>Apocrita</taxon>
        <taxon>Aculeata</taxon>
        <taxon>Apoidea</taxon>
        <taxon>Anthophila</taxon>
        <taxon>Apidae</taxon>
        <taxon>Melipona</taxon>
    </lineage>
</organism>
<evidence type="ECO:0000313" key="2">
    <source>
        <dbReference type="EMBL" id="KAK1136136.1"/>
    </source>
</evidence>
<reference evidence="2" key="1">
    <citation type="submission" date="2021-10" db="EMBL/GenBank/DDBJ databases">
        <title>Melipona bicolor Genome sequencing and assembly.</title>
        <authorList>
            <person name="Araujo N.S."/>
            <person name="Arias M.C."/>
        </authorList>
    </citation>
    <scope>NUCLEOTIDE SEQUENCE</scope>
    <source>
        <strain evidence="2">USP_2M_L1-L4_2017</strain>
        <tissue evidence="2">Whole body</tissue>
    </source>
</reference>
<feature type="compositionally biased region" description="Basic and acidic residues" evidence="1">
    <location>
        <begin position="47"/>
        <end position="64"/>
    </location>
</feature>
<dbReference type="AlphaFoldDB" id="A0AA40GE25"/>
<feature type="region of interest" description="Disordered" evidence="1">
    <location>
        <begin position="1"/>
        <end position="74"/>
    </location>
</feature>
<protein>
    <submittedName>
        <fullName evidence="2">Uncharacterized protein</fullName>
    </submittedName>
</protein>
<sequence>MTMNQSSAVQTIEEKTRRGKKGPDGNGQRSQEASRRSIAQAGGLYVEQRDEFEGSQKAEAHDATVGRTPGKKNRLECHTSWYEHCST</sequence>
<name>A0AA40GE25_9HYME</name>
<dbReference type="EMBL" id="JAHYIQ010000001">
    <property type="protein sequence ID" value="KAK1136136.1"/>
    <property type="molecule type" value="Genomic_DNA"/>
</dbReference>
<evidence type="ECO:0000313" key="3">
    <source>
        <dbReference type="Proteomes" id="UP001177670"/>
    </source>
</evidence>
<keyword evidence="3" id="KW-1185">Reference proteome</keyword>
<accession>A0AA40GE25</accession>
<dbReference type="Proteomes" id="UP001177670">
    <property type="component" value="Unassembled WGS sequence"/>
</dbReference>
<feature type="compositionally biased region" description="Polar residues" evidence="1">
    <location>
        <begin position="1"/>
        <end position="10"/>
    </location>
</feature>
<gene>
    <name evidence="2" type="ORF">K0M31_000703</name>
</gene>
<comment type="caution">
    <text evidence="2">The sequence shown here is derived from an EMBL/GenBank/DDBJ whole genome shotgun (WGS) entry which is preliminary data.</text>
</comment>
<evidence type="ECO:0000256" key="1">
    <source>
        <dbReference type="SAM" id="MobiDB-lite"/>
    </source>
</evidence>
<proteinExistence type="predicted"/>